<comment type="caution">
    <text evidence="8">The sequence shown here is derived from an EMBL/GenBank/DDBJ whole genome shotgun (WGS) entry which is preliminary data.</text>
</comment>
<comment type="cofactor">
    <cofactor evidence="1 6">
        <name>pyridoxal 5'-phosphate</name>
        <dbReference type="ChEBI" id="CHEBI:597326"/>
    </cofactor>
</comment>
<protein>
    <recommendedName>
        <fullName evidence="6">Aminotransferase</fullName>
        <ecNumber evidence="6">2.6.1.-</ecNumber>
    </recommendedName>
</protein>
<evidence type="ECO:0000313" key="8">
    <source>
        <dbReference type="EMBL" id="PZF73300.1"/>
    </source>
</evidence>
<comment type="similarity">
    <text evidence="2 6">Belongs to the class-I pyridoxal-phosphate-dependent aminotransferase family.</text>
</comment>
<sequence>MSTLSRLAETLIGSEIVRLGNEINARIAKGEKIYNYTIGDFDPEIFPIPQELENGIIEAYQKRYTNYPPGDGVLELREAVSEFINMQEGIQYASNEVLIASGGRPLIYSLFRTIVDPGDKVIYAVPSWNNNHYVHMNGAEHCVIEALPENNFMPRAADIAPHIKGATLICLCTPQNPTGTTLDKAELEKICDLVLEENKSRAEGEKKLYVMFDQMYFTLTYGDTKHYNPVSLRPEMKAYTILIDGISKALAATGLRVGWALGPVKVIAKMKALLSHIGAWAPMAEQKATAKYLKQDSALESYLTHFKAELEERLWSIYNGFIALKEKGFCVDAVAPQAAIYLTIKLDLAGKTTEAGTQLTNQSDVTDYILSEAKLAVVPFYAFGADKQSPWYRLSIGTCKKEEISEMLGKLEAALSKLNP</sequence>
<dbReference type="Pfam" id="PF00155">
    <property type="entry name" value="Aminotran_1_2"/>
    <property type="match status" value="1"/>
</dbReference>
<evidence type="ECO:0000256" key="5">
    <source>
        <dbReference type="ARBA" id="ARBA00022898"/>
    </source>
</evidence>
<dbReference type="CDD" id="cd00609">
    <property type="entry name" value="AAT_like"/>
    <property type="match status" value="1"/>
</dbReference>
<evidence type="ECO:0000259" key="7">
    <source>
        <dbReference type="Pfam" id="PF00155"/>
    </source>
</evidence>
<evidence type="ECO:0000256" key="1">
    <source>
        <dbReference type="ARBA" id="ARBA00001933"/>
    </source>
</evidence>
<gene>
    <name evidence="8" type="ORF">DN068_09020</name>
</gene>
<dbReference type="PANTHER" id="PTHR46383:SF1">
    <property type="entry name" value="ASPARTATE AMINOTRANSFERASE"/>
    <property type="match status" value="1"/>
</dbReference>
<dbReference type="GO" id="GO:0006520">
    <property type="term" value="P:amino acid metabolic process"/>
    <property type="evidence" value="ECO:0007669"/>
    <property type="project" value="InterPro"/>
</dbReference>
<dbReference type="PROSITE" id="PS00105">
    <property type="entry name" value="AA_TRANSFER_CLASS_1"/>
    <property type="match status" value="1"/>
</dbReference>
<dbReference type="OrthoDB" id="9813612at2"/>
<evidence type="ECO:0000313" key="9">
    <source>
        <dbReference type="Proteomes" id="UP000248745"/>
    </source>
</evidence>
<dbReference type="InterPro" id="IPR015424">
    <property type="entry name" value="PyrdxlP-dep_Trfase"/>
</dbReference>
<accession>A0A2W2ALX5</accession>
<dbReference type="PANTHER" id="PTHR46383">
    <property type="entry name" value="ASPARTATE AMINOTRANSFERASE"/>
    <property type="match status" value="1"/>
</dbReference>
<dbReference type="Gene3D" id="3.40.640.10">
    <property type="entry name" value="Type I PLP-dependent aspartate aminotransferase-like (Major domain)"/>
    <property type="match status" value="1"/>
</dbReference>
<dbReference type="InterPro" id="IPR004839">
    <property type="entry name" value="Aminotransferase_I/II_large"/>
</dbReference>
<dbReference type="InterPro" id="IPR015421">
    <property type="entry name" value="PyrdxlP-dep_Trfase_major"/>
</dbReference>
<dbReference type="InterPro" id="IPR004838">
    <property type="entry name" value="NHTrfase_class1_PyrdxlP-BS"/>
</dbReference>
<dbReference type="AlphaFoldDB" id="A0A2W2ALX5"/>
<feature type="domain" description="Aminotransferase class I/classII large" evidence="7">
    <location>
        <begin position="59"/>
        <end position="410"/>
    </location>
</feature>
<dbReference type="GO" id="GO:0030170">
    <property type="term" value="F:pyridoxal phosphate binding"/>
    <property type="evidence" value="ECO:0007669"/>
    <property type="project" value="InterPro"/>
</dbReference>
<dbReference type="InterPro" id="IPR050596">
    <property type="entry name" value="AspAT/PAT-like"/>
</dbReference>
<evidence type="ECO:0000256" key="3">
    <source>
        <dbReference type="ARBA" id="ARBA00022576"/>
    </source>
</evidence>
<evidence type="ECO:0000256" key="6">
    <source>
        <dbReference type="RuleBase" id="RU000481"/>
    </source>
</evidence>
<dbReference type="RefSeq" id="WP_110998579.1">
    <property type="nucleotide sequence ID" value="NZ_QKTW01000014.1"/>
</dbReference>
<dbReference type="SUPFAM" id="SSF53383">
    <property type="entry name" value="PLP-dependent transferases"/>
    <property type="match status" value="1"/>
</dbReference>
<proteinExistence type="inferred from homology"/>
<reference evidence="8 9" key="1">
    <citation type="submission" date="2018-06" db="EMBL/GenBank/DDBJ databases">
        <title>Mucibacter soli gen. nov., sp. nov., a new member of the family Chitinophagaceae producing mucin.</title>
        <authorList>
            <person name="Kim M.-K."/>
            <person name="Park S."/>
            <person name="Kim T.-S."/>
            <person name="Joung Y."/>
            <person name="Han J.-H."/>
            <person name="Kim S.B."/>
        </authorList>
    </citation>
    <scope>NUCLEOTIDE SEQUENCE [LARGE SCALE GENOMIC DNA]</scope>
    <source>
        <strain evidence="8 9">R1-15</strain>
    </source>
</reference>
<keyword evidence="5" id="KW-0663">Pyridoxal phosphate</keyword>
<organism evidence="8 9">
    <name type="scientific">Taibaiella soli</name>
    <dbReference type="NCBI Taxonomy" id="1649169"/>
    <lineage>
        <taxon>Bacteria</taxon>
        <taxon>Pseudomonadati</taxon>
        <taxon>Bacteroidota</taxon>
        <taxon>Chitinophagia</taxon>
        <taxon>Chitinophagales</taxon>
        <taxon>Chitinophagaceae</taxon>
        <taxon>Taibaiella</taxon>
    </lineage>
</organism>
<dbReference type="EMBL" id="QKTW01000014">
    <property type="protein sequence ID" value="PZF73300.1"/>
    <property type="molecule type" value="Genomic_DNA"/>
</dbReference>
<dbReference type="Proteomes" id="UP000248745">
    <property type="component" value="Unassembled WGS sequence"/>
</dbReference>
<dbReference type="Gene3D" id="3.90.1150.10">
    <property type="entry name" value="Aspartate Aminotransferase, domain 1"/>
    <property type="match status" value="1"/>
</dbReference>
<keyword evidence="3 6" id="KW-0032">Aminotransferase</keyword>
<evidence type="ECO:0000256" key="4">
    <source>
        <dbReference type="ARBA" id="ARBA00022679"/>
    </source>
</evidence>
<name>A0A2W2ALX5_9BACT</name>
<evidence type="ECO:0000256" key="2">
    <source>
        <dbReference type="ARBA" id="ARBA00007441"/>
    </source>
</evidence>
<dbReference type="EC" id="2.6.1.-" evidence="6"/>
<keyword evidence="9" id="KW-1185">Reference proteome</keyword>
<dbReference type="InterPro" id="IPR015422">
    <property type="entry name" value="PyrdxlP-dep_Trfase_small"/>
</dbReference>
<dbReference type="GO" id="GO:0008483">
    <property type="term" value="F:transaminase activity"/>
    <property type="evidence" value="ECO:0007669"/>
    <property type="project" value="UniProtKB-KW"/>
</dbReference>
<keyword evidence="4 6" id="KW-0808">Transferase</keyword>